<evidence type="ECO:0000256" key="1">
    <source>
        <dbReference type="ARBA" id="ARBA00023015"/>
    </source>
</evidence>
<dbReference type="Pfam" id="PF00440">
    <property type="entry name" value="TetR_N"/>
    <property type="match status" value="1"/>
</dbReference>
<organism evidence="6 7">
    <name type="scientific">Luteipulveratus halotolerans</name>
    <dbReference type="NCBI Taxonomy" id="1631356"/>
    <lineage>
        <taxon>Bacteria</taxon>
        <taxon>Bacillati</taxon>
        <taxon>Actinomycetota</taxon>
        <taxon>Actinomycetes</taxon>
        <taxon>Micrococcales</taxon>
        <taxon>Dermacoccaceae</taxon>
        <taxon>Luteipulveratus</taxon>
    </lineage>
</organism>
<dbReference type="RefSeq" id="WP_050669745.1">
    <property type="nucleotide sequence ID" value="NZ_LAIR01000002.1"/>
</dbReference>
<sequence length="187" mass="20775">MPRQADPTTRDRILRTSTRLFYREGVQAVGMARIIDEAGCGKNALYRHFPSKSDLVTAYLDEFAIARDEAASAALDGVDDPAQALITLTRQIAADASHRSFRGCAIRNYLRETPPADDTAARRARTCVRRWRRRIDHLVGELGVADPKTLADRIWLIHEGLYADGRRSATVAVDLVEELITSAKKVG</sequence>
<dbReference type="PANTHER" id="PTHR47506:SF1">
    <property type="entry name" value="HTH-TYPE TRANSCRIPTIONAL REGULATOR YJDC"/>
    <property type="match status" value="1"/>
</dbReference>
<keyword evidence="7" id="KW-1185">Reference proteome</keyword>
<dbReference type="PANTHER" id="PTHR47506">
    <property type="entry name" value="TRANSCRIPTIONAL REGULATORY PROTEIN"/>
    <property type="match status" value="1"/>
</dbReference>
<evidence type="ECO:0000259" key="5">
    <source>
        <dbReference type="PROSITE" id="PS50977"/>
    </source>
</evidence>
<gene>
    <name evidence="6" type="ORF">VV01_09925</name>
</gene>
<dbReference type="InterPro" id="IPR009057">
    <property type="entry name" value="Homeodomain-like_sf"/>
</dbReference>
<evidence type="ECO:0000313" key="6">
    <source>
        <dbReference type="EMBL" id="KNX37396.1"/>
    </source>
</evidence>
<dbReference type="OrthoDB" id="3196926at2"/>
<dbReference type="SUPFAM" id="SSF46689">
    <property type="entry name" value="Homeodomain-like"/>
    <property type="match status" value="1"/>
</dbReference>
<dbReference type="GO" id="GO:0003677">
    <property type="term" value="F:DNA binding"/>
    <property type="evidence" value="ECO:0007669"/>
    <property type="project" value="UniProtKB-UniRule"/>
</dbReference>
<dbReference type="SUPFAM" id="SSF48498">
    <property type="entry name" value="Tetracyclin repressor-like, C-terminal domain"/>
    <property type="match status" value="1"/>
</dbReference>
<dbReference type="PRINTS" id="PR00455">
    <property type="entry name" value="HTHTETR"/>
</dbReference>
<evidence type="ECO:0000313" key="7">
    <source>
        <dbReference type="Proteomes" id="UP000037397"/>
    </source>
</evidence>
<proteinExistence type="predicted"/>
<accession>A0A0L6CHW6</accession>
<evidence type="ECO:0000256" key="4">
    <source>
        <dbReference type="PROSITE-ProRule" id="PRU00335"/>
    </source>
</evidence>
<evidence type="ECO:0000256" key="3">
    <source>
        <dbReference type="ARBA" id="ARBA00023163"/>
    </source>
</evidence>
<name>A0A0L6CHW6_9MICO</name>
<reference evidence="7" key="1">
    <citation type="submission" date="2015-03" db="EMBL/GenBank/DDBJ databases">
        <title>Luteipulveratus halotolerans sp. nov., a novel actinobacterium (Dermacoccaceae) from Sarawak, Malaysia.</title>
        <authorList>
            <person name="Juboi H."/>
            <person name="Basik A."/>
            <person name="Shamsul S.S."/>
            <person name="Arnold P."/>
            <person name="Schmitt E.K."/>
            <person name="Sanglier J.-J."/>
            <person name="Yeo T."/>
        </authorList>
    </citation>
    <scope>NUCLEOTIDE SEQUENCE [LARGE SCALE GENOMIC DNA]</scope>
    <source>
        <strain evidence="7">C296001</strain>
    </source>
</reference>
<feature type="DNA-binding region" description="H-T-H motif" evidence="4">
    <location>
        <begin position="30"/>
        <end position="49"/>
    </location>
</feature>
<dbReference type="Proteomes" id="UP000037397">
    <property type="component" value="Unassembled WGS sequence"/>
</dbReference>
<dbReference type="InterPro" id="IPR001647">
    <property type="entry name" value="HTH_TetR"/>
</dbReference>
<keyword evidence="3" id="KW-0804">Transcription</keyword>
<dbReference type="Gene3D" id="1.10.357.10">
    <property type="entry name" value="Tetracycline Repressor, domain 2"/>
    <property type="match status" value="1"/>
</dbReference>
<evidence type="ECO:0000256" key="2">
    <source>
        <dbReference type="ARBA" id="ARBA00023125"/>
    </source>
</evidence>
<protein>
    <recommendedName>
        <fullName evidence="5">HTH tetR-type domain-containing protein</fullName>
    </recommendedName>
</protein>
<feature type="domain" description="HTH tetR-type" evidence="5">
    <location>
        <begin position="7"/>
        <end position="67"/>
    </location>
</feature>
<dbReference type="AlphaFoldDB" id="A0A0L6CHW6"/>
<dbReference type="PROSITE" id="PS50977">
    <property type="entry name" value="HTH_TETR_2"/>
    <property type="match status" value="1"/>
</dbReference>
<comment type="caution">
    <text evidence="6">The sequence shown here is derived from an EMBL/GenBank/DDBJ whole genome shotgun (WGS) entry which is preliminary data.</text>
</comment>
<dbReference type="EMBL" id="LAIR01000002">
    <property type="protein sequence ID" value="KNX37396.1"/>
    <property type="molecule type" value="Genomic_DNA"/>
</dbReference>
<dbReference type="InterPro" id="IPR036271">
    <property type="entry name" value="Tet_transcr_reg_TetR-rel_C_sf"/>
</dbReference>
<keyword evidence="2 4" id="KW-0238">DNA-binding</keyword>
<keyword evidence="1" id="KW-0805">Transcription regulation</keyword>